<dbReference type="Proteomes" id="UP001233999">
    <property type="component" value="Unassembled WGS sequence"/>
</dbReference>
<comment type="caution">
    <text evidence="1">The sequence shown here is derived from an EMBL/GenBank/DDBJ whole genome shotgun (WGS) entry which is preliminary data.</text>
</comment>
<name>A0AAD8E4C9_DIPPU</name>
<evidence type="ECO:0000313" key="1">
    <source>
        <dbReference type="EMBL" id="KAJ9576820.1"/>
    </source>
</evidence>
<proteinExistence type="predicted"/>
<evidence type="ECO:0000313" key="2">
    <source>
        <dbReference type="Proteomes" id="UP001233999"/>
    </source>
</evidence>
<organism evidence="1 2">
    <name type="scientific">Diploptera punctata</name>
    <name type="common">Pacific beetle cockroach</name>
    <dbReference type="NCBI Taxonomy" id="6984"/>
    <lineage>
        <taxon>Eukaryota</taxon>
        <taxon>Metazoa</taxon>
        <taxon>Ecdysozoa</taxon>
        <taxon>Arthropoda</taxon>
        <taxon>Hexapoda</taxon>
        <taxon>Insecta</taxon>
        <taxon>Pterygota</taxon>
        <taxon>Neoptera</taxon>
        <taxon>Polyneoptera</taxon>
        <taxon>Dictyoptera</taxon>
        <taxon>Blattodea</taxon>
        <taxon>Blaberoidea</taxon>
        <taxon>Blaberidae</taxon>
        <taxon>Diplopterinae</taxon>
        <taxon>Diploptera</taxon>
    </lineage>
</organism>
<reference evidence="1" key="2">
    <citation type="submission" date="2023-05" db="EMBL/GenBank/DDBJ databases">
        <authorList>
            <person name="Fouks B."/>
        </authorList>
    </citation>
    <scope>NUCLEOTIDE SEQUENCE</scope>
    <source>
        <strain evidence="1">Stay&amp;Tobe</strain>
        <tissue evidence="1">Testes</tissue>
    </source>
</reference>
<accession>A0AAD8E4C9</accession>
<reference evidence="1" key="1">
    <citation type="journal article" date="2023" name="IScience">
        <title>Live-bearing cockroach genome reveals convergent evolutionary mechanisms linked to viviparity in insects and beyond.</title>
        <authorList>
            <person name="Fouks B."/>
            <person name="Harrison M.C."/>
            <person name="Mikhailova A.A."/>
            <person name="Marchal E."/>
            <person name="English S."/>
            <person name="Carruthers M."/>
            <person name="Jennings E.C."/>
            <person name="Chiamaka E.L."/>
            <person name="Frigard R.A."/>
            <person name="Pippel M."/>
            <person name="Attardo G.M."/>
            <person name="Benoit J.B."/>
            <person name="Bornberg-Bauer E."/>
            <person name="Tobe S.S."/>
        </authorList>
    </citation>
    <scope>NUCLEOTIDE SEQUENCE</scope>
    <source>
        <strain evidence="1">Stay&amp;Tobe</strain>
    </source>
</reference>
<sequence length="53" mass="6431">RYLHLRTVSPITPTVFNILRWNFACIFNITYQISYLQLERYGHVKRIRNANYG</sequence>
<keyword evidence="2" id="KW-1185">Reference proteome</keyword>
<dbReference type="AlphaFoldDB" id="A0AAD8E4C9"/>
<dbReference type="EMBL" id="JASPKZ010009390">
    <property type="protein sequence ID" value="KAJ9576820.1"/>
    <property type="molecule type" value="Genomic_DNA"/>
</dbReference>
<feature type="non-terminal residue" evidence="1">
    <location>
        <position position="1"/>
    </location>
</feature>
<gene>
    <name evidence="1" type="ORF">L9F63_006594</name>
</gene>
<feature type="non-terminal residue" evidence="1">
    <location>
        <position position="53"/>
    </location>
</feature>
<protein>
    <submittedName>
        <fullName evidence="1">Uncharacterized protein</fullName>
    </submittedName>
</protein>